<proteinExistence type="predicted"/>
<keyword evidence="2" id="KW-1185">Reference proteome</keyword>
<reference evidence="2" key="1">
    <citation type="journal article" date="2019" name="Int. J. Syst. Evol. Microbiol.">
        <title>The Global Catalogue of Microorganisms (GCM) 10K type strain sequencing project: providing services to taxonomists for standard genome sequencing and annotation.</title>
        <authorList>
            <consortium name="The Broad Institute Genomics Platform"/>
            <consortium name="The Broad Institute Genome Sequencing Center for Infectious Disease"/>
            <person name="Wu L."/>
            <person name="Ma J."/>
        </authorList>
    </citation>
    <scope>NUCLEOTIDE SEQUENCE [LARGE SCALE GENOMIC DNA]</scope>
    <source>
        <strain evidence="2">JCM 15592</strain>
    </source>
</reference>
<name>A0ABP4XSD8_9MICO</name>
<dbReference type="Pfam" id="PF09952">
    <property type="entry name" value="AbiEi_2"/>
    <property type="match status" value="1"/>
</dbReference>
<dbReference type="EMBL" id="BAAAPO010000026">
    <property type="protein sequence ID" value="GAA1792792.1"/>
    <property type="molecule type" value="Genomic_DNA"/>
</dbReference>
<dbReference type="RefSeq" id="WP_344083551.1">
    <property type="nucleotide sequence ID" value="NZ_BAAAPO010000026.1"/>
</dbReference>
<sequence length="381" mass="41465">MFPELDAARQGAVQKRIVFRYSERVELLNSHETGALEEEALSALVRAGVPVTPTRRGFIAIGSKGGERLLELRLAGDLATADFDALSRERDVLWLAERVADDIAVALRARGIHYADASGNVFVTGPGGLYVSVQGKTGRRIEFEPLRLTWDVERDEGDPSGARRSFAQAYGWAGMPVVLALLVRPELCRASVREIASVVPSSIGTVHRVVTALAENGDITTGEAGALVHPRVILDRFTDVWLTKMIARSRRTSRRFAPGLDPRQLRPEQLSALGVEASGEYAVDLQGYSLRSVTALLYADEPRSIPLVKQLRLRADPLGKLEVRERLWLPEIVAGPWAPAPVIRADLLALDDPRTDEIAADMLVNDPVLKRLSGGGPVGGP</sequence>
<accession>A0ABP4XSD8</accession>
<protein>
    <submittedName>
        <fullName evidence="1">Uncharacterized protein</fullName>
    </submittedName>
</protein>
<evidence type="ECO:0000313" key="1">
    <source>
        <dbReference type="EMBL" id="GAA1792792.1"/>
    </source>
</evidence>
<organism evidence="1 2">
    <name type="scientific">Nostocoides veronense</name>
    <dbReference type="NCBI Taxonomy" id="330836"/>
    <lineage>
        <taxon>Bacteria</taxon>
        <taxon>Bacillati</taxon>
        <taxon>Actinomycetota</taxon>
        <taxon>Actinomycetes</taxon>
        <taxon>Micrococcales</taxon>
        <taxon>Intrasporangiaceae</taxon>
        <taxon>Nostocoides</taxon>
    </lineage>
</organism>
<dbReference type="Proteomes" id="UP001499938">
    <property type="component" value="Unassembled WGS sequence"/>
</dbReference>
<gene>
    <name evidence="1" type="ORF">GCM10009811_17010</name>
</gene>
<evidence type="ECO:0000313" key="2">
    <source>
        <dbReference type="Proteomes" id="UP001499938"/>
    </source>
</evidence>
<dbReference type="InterPro" id="IPR019238">
    <property type="entry name" value="AbiEi_2"/>
</dbReference>
<comment type="caution">
    <text evidence="1">The sequence shown here is derived from an EMBL/GenBank/DDBJ whole genome shotgun (WGS) entry which is preliminary data.</text>
</comment>